<accession>A0AAV7Z406</accession>
<dbReference type="EMBL" id="JANTQA010000042">
    <property type="protein sequence ID" value="KAJ3434942.1"/>
    <property type="molecule type" value="Genomic_DNA"/>
</dbReference>
<dbReference type="AlphaFoldDB" id="A0AAV7Z406"/>
<dbReference type="Proteomes" id="UP001146793">
    <property type="component" value="Unassembled WGS sequence"/>
</dbReference>
<name>A0AAV7Z406_9EUKA</name>
<proteinExistence type="predicted"/>
<feature type="domain" description="BTB" evidence="1">
    <location>
        <begin position="32"/>
        <end position="104"/>
    </location>
</feature>
<dbReference type="PROSITE" id="PS50097">
    <property type="entry name" value="BTB"/>
    <property type="match status" value="1"/>
</dbReference>
<evidence type="ECO:0000259" key="1">
    <source>
        <dbReference type="PROSITE" id="PS50097"/>
    </source>
</evidence>
<comment type="caution">
    <text evidence="2">The sequence shown here is derived from an EMBL/GenBank/DDBJ whole genome shotgun (WGS) entry which is preliminary data.</text>
</comment>
<evidence type="ECO:0000313" key="2">
    <source>
        <dbReference type="EMBL" id="KAJ3434942.1"/>
    </source>
</evidence>
<sequence>MPVNTELKSNNVMSIPSHVELFCELRNNPELSDLVFVVGPTQKKFYGHKLLFSLVSPFFEKLFYTEDWKSKQGSFKQIELPQVDPKHFKIVYEFVYQQSADFTNIDSVKILGLSLKLKIIDLQTYCIKRIRKSLNLDNCMQVFQQINELGSKRLVTWAIGFIELRSFELLVQKGILNEIPIPTIVHILSSQRLCVPEIELVRRVYEKGVYLCEKEGLEIEASNIKEKVSELVPLIRLELSVTEHYDEIVKYHIFDQSTIVSALRLVIQVYTKQSSYQFPYKRARLKTSYEK</sequence>
<evidence type="ECO:0000313" key="3">
    <source>
        <dbReference type="Proteomes" id="UP001146793"/>
    </source>
</evidence>
<reference evidence="2" key="1">
    <citation type="submission" date="2022-08" db="EMBL/GenBank/DDBJ databases">
        <title>Novel sulphate-reducing endosymbionts in the free-living metamonad Anaeramoeba.</title>
        <authorList>
            <person name="Jerlstrom-Hultqvist J."/>
            <person name="Cepicka I."/>
            <person name="Gallot-Lavallee L."/>
            <person name="Salas-Leiva D."/>
            <person name="Curtis B.A."/>
            <person name="Zahonova K."/>
            <person name="Pipaliya S."/>
            <person name="Dacks J."/>
            <person name="Roger A.J."/>
        </authorList>
    </citation>
    <scope>NUCLEOTIDE SEQUENCE</scope>
    <source>
        <strain evidence="2">Busselton2</strain>
    </source>
</reference>
<dbReference type="InterPro" id="IPR011333">
    <property type="entry name" value="SKP1/BTB/POZ_sf"/>
</dbReference>
<dbReference type="PANTHER" id="PTHR45774:SF3">
    <property type="entry name" value="BTB (POZ) DOMAIN-CONTAINING 2B-RELATED"/>
    <property type="match status" value="1"/>
</dbReference>
<dbReference type="InterPro" id="IPR000210">
    <property type="entry name" value="BTB/POZ_dom"/>
</dbReference>
<dbReference type="SMART" id="SM00225">
    <property type="entry name" value="BTB"/>
    <property type="match status" value="1"/>
</dbReference>
<organism evidence="2 3">
    <name type="scientific">Anaeramoeba flamelloides</name>
    <dbReference type="NCBI Taxonomy" id="1746091"/>
    <lineage>
        <taxon>Eukaryota</taxon>
        <taxon>Metamonada</taxon>
        <taxon>Anaeramoebidae</taxon>
        <taxon>Anaeramoeba</taxon>
    </lineage>
</organism>
<dbReference type="PANTHER" id="PTHR45774">
    <property type="entry name" value="BTB/POZ DOMAIN-CONTAINING"/>
    <property type="match status" value="1"/>
</dbReference>
<dbReference type="Pfam" id="PF00651">
    <property type="entry name" value="BTB"/>
    <property type="match status" value="1"/>
</dbReference>
<gene>
    <name evidence="2" type="ORF">M0812_02069</name>
</gene>
<dbReference type="SUPFAM" id="SSF54695">
    <property type="entry name" value="POZ domain"/>
    <property type="match status" value="1"/>
</dbReference>
<protein>
    <submittedName>
        <fullName evidence="2">Btb/poz domain-containing</fullName>
    </submittedName>
</protein>
<dbReference type="Gene3D" id="3.30.710.10">
    <property type="entry name" value="Potassium Channel Kv1.1, Chain A"/>
    <property type="match status" value="1"/>
</dbReference>